<dbReference type="PANTHER" id="PTHR33877:SF2">
    <property type="entry name" value="OS07G0170200 PROTEIN"/>
    <property type="match status" value="1"/>
</dbReference>
<dbReference type="Gene3D" id="1.10.30.50">
    <property type="match status" value="1"/>
</dbReference>
<comment type="caution">
    <text evidence="2">The sequence shown here is derived from an EMBL/GenBank/DDBJ whole genome shotgun (WGS) entry which is preliminary data.</text>
</comment>
<keyword evidence="3" id="KW-1185">Reference proteome</keyword>
<evidence type="ECO:0000313" key="2">
    <source>
        <dbReference type="EMBL" id="GJD90621.1"/>
    </source>
</evidence>
<sequence>MTDLTAHPALVLNADYRPLSSHPLSSWGWKDALTAVYFGRVDVVAVYDRTARTAGGRLIPLPSVVRLRTFVRPRKRVSVTRWGVFTRDVNRCCYCLEQKPVSDLTFDHVIPRSRGGRDTWDNLATSCMPCNFRKADRTPEEAGMPLLQRVYEPSQADLYARGMEFGVHRDVPRDWISFVYWAVPLAE</sequence>
<dbReference type="InterPro" id="IPR052892">
    <property type="entry name" value="NA-targeting_endonuclease"/>
</dbReference>
<dbReference type="InterPro" id="IPR029471">
    <property type="entry name" value="HNH_5"/>
</dbReference>
<dbReference type="RefSeq" id="WP_238230742.1">
    <property type="nucleotide sequence ID" value="NZ_BPQO01000020.1"/>
</dbReference>
<reference evidence="2" key="1">
    <citation type="journal article" date="2016" name="Front. Microbiol.">
        <title>Genome Sequence of the Piezophilic, Mesophilic Sulfate-Reducing Bacterium Desulfovibrio indicus J2T.</title>
        <authorList>
            <person name="Cao J."/>
            <person name="Maignien L."/>
            <person name="Shao Z."/>
            <person name="Alain K."/>
            <person name="Jebbar M."/>
        </authorList>
    </citation>
    <scope>NUCLEOTIDE SEQUENCE</scope>
    <source>
        <strain evidence="2">DSM 16372</strain>
    </source>
</reference>
<reference evidence="2" key="2">
    <citation type="submission" date="2021-08" db="EMBL/GenBank/DDBJ databases">
        <authorList>
            <person name="Tani A."/>
            <person name="Ola A."/>
            <person name="Ogura Y."/>
            <person name="Katsura K."/>
            <person name="Hayashi T."/>
        </authorList>
    </citation>
    <scope>NUCLEOTIDE SEQUENCE</scope>
    <source>
        <strain evidence="2">DSM 16372</strain>
    </source>
</reference>
<dbReference type="SMART" id="SM00507">
    <property type="entry name" value="HNHc"/>
    <property type="match status" value="1"/>
</dbReference>
<dbReference type="PANTHER" id="PTHR33877">
    <property type="entry name" value="SLL1193 PROTEIN"/>
    <property type="match status" value="1"/>
</dbReference>
<feature type="domain" description="HNH nuclease" evidence="1">
    <location>
        <begin position="79"/>
        <end position="132"/>
    </location>
</feature>
<proteinExistence type="predicted"/>
<dbReference type="InterPro" id="IPR003615">
    <property type="entry name" value="HNH_nuc"/>
</dbReference>
<dbReference type="AlphaFoldDB" id="A0AAV4ZPV0"/>
<dbReference type="Proteomes" id="UP001055247">
    <property type="component" value="Unassembled WGS sequence"/>
</dbReference>
<organism evidence="2 3">
    <name type="scientific">Methylobacterium hispanicum</name>
    <dbReference type="NCBI Taxonomy" id="270350"/>
    <lineage>
        <taxon>Bacteria</taxon>
        <taxon>Pseudomonadati</taxon>
        <taxon>Pseudomonadota</taxon>
        <taxon>Alphaproteobacteria</taxon>
        <taxon>Hyphomicrobiales</taxon>
        <taxon>Methylobacteriaceae</taxon>
        <taxon>Methylobacterium</taxon>
    </lineage>
</organism>
<protein>
    <recommendedName>
        <fullName evidence="1">HNH nuclease domain-containing protein</fullName>
    </recommendedName>
</protein>
<gene>
    <name evidence="2" type="ORF">BHAOGJBA_4163</name>
</gene>
<evidence type="ECO:0000259" key="1">
    <source>
        <dbReference type="SMART" id="SM00507"/>
    </source>
</evidence>
<evidence type="ECO:0000313" key="3">
    <source>
        <dbReference type="Proteomes" id="UP001055247"/>
    </source>
</evidence>
<dbReference type="EMBL" id="BPQO01000020">
    <property type="protein sequence ID" value="GJD90621.1"/>
    <property type="molecule type" value="Genomic_DNA"/>
</dbReference>
<dbReference type="Pfam" id="PF14279">
    <property type="entry name" value="HNH_5"/>
    <property type="match status" value="1"/>
</dbReference>
<name>A0AAV4ZPV0_9HYPH</name>
<accession>A0AAV4ZPV0</accession>
<dbReference type="CDD" id="cd00085">
    <property type="entry name" value="HNHc"/>
    <property type="match status" value="1"/>
</dbReference>